<organism evidence="1 2">
    <name type="scientific">Streblomastix strix</name>
    <dbReference type="NCBI Taxonomy" id="222440"/>
    <lineage>
        <taxon>Eukaryota</taxon>
        <taxon>Metamonada</taxon>
        <taxon>Preaxostyla</taxon>
        <taxon>Oxymonadida</taxon>
        <taxon>Streblomastigidae</taxon>
        <taxon>Streblomastix</taxon>
    </lineage>
</organism>
<dbReference type="PANTHER" id="PTHR11319">
    <property type="entry name" value="G PROTEIN-COUPLED RECEPTOR-RELATED"/>
    <property type="match status" value="1"/>
</dbReference>
<dbReference type="SMART" id="SM00710">
    <property type="entry name" value="PbH1"/>
    <property type="match status" value="8"/>
</dbReference>
<sequence length="1692" mass="181138">MYVKGNGQYSFSNGTFSVSNCSFVDQGYASTTKYMIAMQQNSKILEIKQCTFTTDSNVQTATHGLIEVNGGSVNIEQITVNNMTMSECNFIKLNYGTGYVNISSSTFTGISSVTSNGGSVIFGEVNISCLGIRLSNLTFTECIRSDTTGKTYGGAIQLYTSGVGVDINNVQFIQCSGLNGGGMFIRQESSGSVKFSNNSKFESCTDNSQSGGGLYLNINEYSSCELNNVIFNNCKAQQFGGGLFGTISSGGVLTIMNTTTFSSCSCVGSDIYQEGGGINIIIKDGNSKFLINGLVSFESCTSKDLGGAININGSLGAMNNIKSVSFISCSSEGGGGLNTRLQSGSILNISDAVNFINCTSTSSNGGGIRAILTEPTSSLYISGSSIFDECKTTGQGGGIYINANQSKIININTVLFDNCEAFQGGGAISSLLVKGGSLTVEGLTNFTRCKTTGDTEADADLGGGAIYAILSDASSKFRIIGTVKFDQCESTYKGGAIYCKSISGSGGGLYATVKTTTSEIQISDGVTFDGCECEKQGGGIYISAEQSKINEINKLIVTGCQAKLVGSGLYIEIIQSAFLSISNGTSFTDCASQSATSSGGGIYAKVKDIDSRLVLSDQMMFINCNSSVSGGGISFLIQGRGSVELDGTLIQNCNSQKGAGICALLQSGSQLLIQNSNQFKNCVATGIEGLGGGIYANIEDSCKFRIYNEVMFDSCTSNEQGGGAYLIAKDRSIVDMNKVTFNQCNSISGGAIFIDIQTSASLLITNSSLFKDCEASTGNGGGIYATIKDIDSKIIIQEQSIFDTCQSLSGFGGAAYIESQLNTSIIINRIQFDNCSAFDGGAIQTLLLTGSTFTITNESLFNSCSCTGSTSGGGGINANIDSFSKFIISSNVQFDSCTCTYGKGGAGYFVVKDRGTVEVNQVVFKTCSSVNGGGLYLSLDNSSQFVITNSNLFTGCSASESGGGFYANVKDPDSKLLIEDNSYFFECISTNGQGGAGYIEGSNFSSIVIKKAKIENCNSIQGGGIYCDIKTRSQLQITNSCLFQGCTSSQQGGGFYAIIDGADSKLNISGFTFFDSCLITSPTGQGGGSYLKISNNASFELNKATYKGCNAFEGGGMYGEIDNANRFILTSSNQFISCSSIERGGAIYLNFPNNSTCNFIVGSLILFKENTANECGRDIFFLCSSLNFLDVSRHLLFDLFSPFYDLDNAFYGTEYWTQTELSREPEVDYDLIKRYSSFFSDTLYISNLGQIGNDEESCGKLGIACSSFTYALDKVLTPEWKPQTIITITDNTPKVIHTYVAVGQIKLLEPLTSEANELILRGATHDEVDSISVGYHSKVQFSAKGQIICSDLAQWQLEENQFSDVNGVDQKFTLEQLEFILPEQIEGRSLILVKSSPSNLNRGREVEVLILNCKVSQEPNLINGVYSILFKSEPFLSIREKIIFDNLVSNPSLLDERIQLNNGSLIEINYEPEMIPKQNYLQFQNCFFKYVKSTISAWNIRETLGEQPNQVPFGAGSVLTIRNANSIYLKLHFMDCSFECCEMNLQVKITEKKQLGIGGALGIYANNIQLVLDHFRFVDLYVGLAGDKAEGRYKTKQKLANNLKKIGNASVDFNPAIDSMHKPIITLDSCVIKTCKSQIVGSGRGIRVIQSGGVIVHADRIGAKIDFKSSIFNSCLSSLSQIDSPSNLADDE</sequence>
<accession>A0A5J4VIP6</accession>
<dbReference type="OrthoDB" id="75921at2759"/>
<name>A0A5J4VIP6_9EUKA</name>
<dbReference type="PANTHER" id="PTHR11319:SF35">
    <property type="entry name" value="OUTER MEMBRANE PROTEIN PMPC-RELATED"/>
    <property type="match status" value="1"/>
</dbReference>
<dbReference type="Proteomes" id="UP000324800">
    <property type="component" value="Unassembled WGS sequence"/>
</dbReference>
<gene>
    <name evidence="1" type="ORF">EZS28_022187</name>
</gene>
<comment type="caution">
    <text evidence="1">The sequence shown here is derived from an EMBL/GenBank/DDBJ whole genome shotgun (WGS) entry which is preliminary data.</text>
</comment>
<protein>
    <recommendedName>
        <fullName evidence="3">Polymorphic outer membrane protein</fullName>
    </recommendedName>
</protein>
<evidence type="ECO:0000313" key="2">
    <source>
        <dbReference type="Proteomes" id="UP000324800"/>
    </source>
</evidence>
<evidence type="ECO:0008006" key="3">
    <source>
        <dbReference type="Google" id="ProtNLM"/>
    </source>
</evidence>
<dbReference type="EMBL" id="SNRW01006862">
    <property type="protein sequence ID" value="KAA6382286.1"/>
    <property type="molecule type" value="Genomic_DNA"/>
</dbReference>
<feature type="non-terminal residue" evidence="1">
    <location>
        <position position="1692"/>
    </location>
</feature>
<evidence type="ECO:0000313" key="1">
    <source>
        <dbReference type="EMBL" id="KAA6382286.1"/>
    </source>
</evidence>
<proteinExistence type="predicted"/>
<dbReference type="InterPro" id="IPR006626">
    <property type="entry name" value="PbH1"/>
</dbReference>
<reference evidence="1 2" key="1">
    <citation type="submission" date="2019-03" db="EMBL/GenBank/DDBJ databases">
        <title>Single cell metagenomics reveals metabolic interactions within the superorganism composed of flagellate Streblomastix strix and complex community of Bacteroidetes bacteria on its surface.</title>
        <authorList>
            <person name="Treitli S.C."/>
            <person name="Kolisko M."/>
            <person name="Husnik F."/>
            <person name="Keeling P."/>
            <person name="Hampl V."/>
        </authorList>
    </citation>
    <scope>NUCLEOTIDE SEQUENCE [LARGE SCALE GENOMIC DNA]</scope>
    <source>
        <strain evidence="1">ST1C</strain>
    </source>
</reference>